<accession>A0AAU6W0E6</accession>
<protein>
    <submittedName>
        <fullName evidence="1">Uncharacterized protein</fullName>
    </submittedName>
</protein>
<reference evidence="1" key="1">
    <citation type="journal article" date="2024" name="J. Gen. Virol.">
        <title>Novel phages of Pseudomonas syringae unveil numerous potential auxiliary metabolic genes.</title>
        <authorList>
            <person name="Feltin C."/>
            <person name="Garneau J.R."/>
            <person name="Morris C.E."/>
            <person name="Berard A."/>
            <person name="Torres-Barcelo C."/>
        </authorList>
    </citation>
    <scope>NUCLEOTIDE SEQUENCE</scope>
</reference>
<evidence type="ECO:0000313" key="1">
    <source>
        <dbReference type="EMBL" id="XAI69679.1"/>
    </source>
</evidence>
<gene>
    <name evidence="1" type="ORF">Arace01_00011</name>
</gene>
<proteinExistence type="predicted"/>
<organism evidence="1">
    <name type="scientific">Pseudomonas phage Arace01</name>
    <dbReference type="NCBI Taxonomy" id="3138526"/>
    <lineage>
        <taxon>Viruses</taxon>
    </lineage>
</organism>
<name>A0AAU6W0E6_9VIRU</name>
<dbReference type="EMBL" id="PP179312">
    <property type="protein sequence ID" value="XAI69679.1"/>
    <property type="molecule type" value="Genomic_DNA"/>
</dbReference>
<sequence>MAKPVIHKLKALSVYDFPIAVCGKTTRTNMVTSLDYEVTCPSCIERIGYIKPRRILNKENR</sequence>